<name>A0A0F9W6V6_9ZZZZ</name>
<gene>
    <name evidence="1" type="ORF">LCGC14_0046900</name>
</gene>
<comment type="caution">
    <text evidence="1">The sequence shown here is derived from an EMBL/GenBank/DDBJ whole genome shotgun (WGS) entry which is preliminary data.</text>
</comment>
<dbReference type="InterPro" id="IPR012659">
    <property type="entry name" value="CHP02444"/>
</dbReference>
<protein>
    <recommendedName>
        <fullName evidence="2">TIGR02444 family protein</fullName>
    </recommendedName>
</protein>
<evidence type="ECO:0000313" key="1">
    <source>
        <dbReference type="EMBL" id="KKO07998.1"/>
    </source>
</evidence>
<dbReference type="AlphaFoldDB" id="A0A0F9W6V6"/>
<reference evidence="1" key="1">
    <citation type="journal article" date="2015" name="Nature">
        <title>Complex archaea that bridge the gap between prokaryotes and eukaryotes.</title>
        <authorList>
            <person name="Spang A."/>
            <person name="Saw J.H."/>
            <person name="Jorgensen S.L."/>
            <person name="Zaremba-Niedzwiedzka K."/>
            <person name="Martijn J."/>
            <person name="Lind A.E."/>
            <person name="van Eijk R."/>
            <person name="Schleper C."/>
            <person name="Guy L."/>
            <person name="Ettema T.J."/>
        </authorList>
    </citation>
    <scope>NUCLEOTIDE SEQUENCE</scope>
</reference>
<dbReference type="Pfam" id="PF09523">
    <property type="entry name" value="DUF2390"/>
    <property type="match status" value="1"/>
</dbReference>
<accession>A0A0F9W6V6</accession>
<dbReference type="EMBL" id="LAZR01000010">
    <property type="protein sequence ID" value="KKO07998.1"/>
    <property type="molecule type" value="Genomic_DNA"/>
</dbReference>
<dbReference type="NCBIfam" id="TIGR02444">
    <property type="entry name" value="TIGR02444 family protein"/>
    <property type="match status" value="1"/>
</dbReference>
<evidence type="ECO:0008006" key="2">
    <source>
        <dbReference type="Google" id="ProtNLM"/>
    </source>
</evidence>
<organism evidence="1">
    <name type="scientific">marine sediment metagenome</name>
    <dbReference type="NCBI Taxonomy" id="412755"/>
    <lineage>
        <taxon>unclassified sequences</taxon>
        <taxon>metagenomes</taxon>
        <taxon>ecological metagenomes</taxon>
    </lineage>
</organism>
<proteinExistence type="predicted"/>
<sequence length="164" mass="18333">MSEDRNGLTEWALDCYRQPGVMPSLVALQDEFELDVLLLLTTGWLWSCGRSLPSGQLPRLVAQQLPWQQQIVAPLRLVRRNLKPDVEAQTLYQQVKAVELGAELLQLGRLQKYAEDLSASQAVALLDQLWALSVAQRGIEEDTRLQSLLEQYAAAITCFSSPAV</sequence>